<name>A0ABQ9KB24_HEVBR</name>
<keyword evidence="2" id="KW-1185">Reference proteome</keyword>
<reference evidence="1 2" key="1">
    <citation type="journal article" date="2023" name="Plant Biotechnol. J.">
        <title>Chromosome-level wild Hevea brasiliensis genome provides new tools for genomic-assisted breeding and valuable loci to elevate rubber yield.</title>
        <authorList>
            <person name="Cheng H."/>
            <person name="Song X."/>
            <person name="Hu Y."/>
            <person name="Wu T."/>
            <person name="Yang Q."/>
            <person name="An Z."/>
            <person name="Feng S."/>
            <person name="Deng Z."/>
            <person name="Wu W."/>
            <person name="Zeng X."/>
            <person name="Tu M."/>
            <person name="Wang X."/>
            <person name="Huang H."/>
        </authorList>
    </citation>
    <scope>NUCLEOTIDE SEQUENCE [LARGE SCALE GENOMIC DNA]</scope>
    <source>
        <strain evidence="1">MT/VB/25A 57/8</strain>
    </source>
</reference>
<sequence>MGHHFPTEPYVDSGAPFLDQYWLESIQTQQFAPPAQPVPLPQDEFYGCSTNPSDNDSLSPVADLNNGPVNLDLILRL</sequence>
<dbReference type="EMBL" id="JARPOI010000368">
    <property type="protein sequence ID" value="KAJ9128841.1"/>
    <property type="molecule type" value="Genomic_DNA"/>
</dbReference>
<protein>
    <recommendedName>
        <fullName evidence="3">NAC domain-containing protein</fullName>
    </recommendedName>
</protein>
<evidence type="ECO:0000313" key="1">
    <source>
        <dbReference type="EMBL" id="KAJ9128841.1"/>
    </source>
</evidence>
<evidence type="ECO:0008006" key="3">
    <source>
        <dbReference type="Google" id="ProtNLM"/>
    </source>
</evidence>
<proteinExistence type="predicted"/>
<dbReference type="Proteomes" id="UP001174677">
    <property type="component" value="Unassembled WGS sequence"/>
</dbReference>
<comment type="caution">
    <text evidence="1">The sequence shown here is derived from an EMBL/GenBank/DDBJ whole genome shotgun (WGS) entry which is preliminary data.</text>
</comment>
<gene>
    <name evidence="1" type="ORF">P3X46_034418</name>
</gene>
<accession>A0ABQ9KB24</accession>
<organism evidence="1 2">
    <name type="scientific">Hevea brasiliensis</name>
    <name type="common">Para rubber tree</name>
    <name type="synonym">Siphonia brasiliensis</name>
    <dbReference type="NCBI Taxonomy" id="3981"/>
    <lineage>
        <taxon>Eukaryota</taxon>
        <taxon>Viridiplantae</taxon>
        <taxon>Streptophyta</taxon>
        <taxon>Embryophyta</taxon>
        <taxon>Tracheophyta</taxon>
        <taxon>Spermatophyta</taxon>
        <taxon>Magnoliopsida</taxon>
        <taxon>eudicotyledons</taxon>
        <taxon>Gunneridae</taxon>
        <taxon>Pentapetalae</taxon>
        <taxon>rosids</taxon>
        <taxon>fabids</taxon>
        <taxon>Malpighiales</taxon>
        <taxon>Euphorbiaceae</taxon>
        <taxon>Crotonoideae</taxon>
        <taxon>Micrandreae</taxon>
        <taxon>Hevea</taxon>
    </lineage>
</organism>
<evidence type="ECO:0000313" key="2">
    <source>
        <dbReference type="Proteomes" id="UP001174677"/>
    </source>
</evidence>